<accession>A0ABV0QFC1</accession>
<proteinExistence type="predicted"/>
<evidence type="ECO:0000313" key="2">
    <source>
        <dbReference type="Proteomes" id="UP001434883"/>
    </source>
</evidence>
<gene>
    <name evidence="1" type="ORF">XENOCAPTIV_026040</name>
</gene>
<evidence type="ECO:0000313" key="1">
    <source>
        <dbReference type="EMBL" id="MEQ2194243.1"/>
    </source>
</evidence>
<reference evidence="1 2" key="1">
    <citation type="submission" date="2021-06" db="EMBL/GenBank/DDBJ databases">
        <authorList>
            <person name="Palmer J.M."/>
        </authorList>
    </citation>
    <scope>NUCLEOTIDE SEQUENCE [LARGE SCALE GENOMIC DNA]</scope>
    <source>
        <strain evidence="1 2">XC_2019</strain>
        <tissue evidence="1">Muscle</tissue>
    </source>
</reference>
<dbReference type="Proteomes" id="UP001434883">
    <property type="component" value="Unassembled WGS sequence"/>
</dbReference>
<organism evidence="1 2">
    <name type="scientific">Xenoophorus captivus</name>
    <dbReference type="NCBI Taxonomy" id="1517983"/>
    <lineage>
        <taxon>Eukaryota</taxon>
        <taxon>Metazoa</taxon>
        <taxon>Chordata</taxon>
        <taxon>Craniata</taxon>
        <taxon>Vertebrata</taxon>
        <taxon>Euteleostomi</taxon>
        <taxon>Actinopterygii</taxon>
        <taxon>Neopterygii</taxon>
        <taxon>Teleostei</taxon>
        <taxon>Neoteleostei</taxon>
        <taxon>Acanthomorphata</taxon>
        <taxon>Ovalentaria</taxon>
        <taxon>Atherinomorphae</taxon>
        <taxon>Cyprinodontiformes</taxon>
        <taxon>Goodeidae</taxon>
        <taxon>Xenoophorus</taxon>
    </lineage>
</organism>
<comment type="caution">
    <text evidence="1">The sequence shown here is derived from an EMBL/GenBank/DDBJ whole genome shotgun (WGS) entry which is preliminary data.</text>
</comment>
<dbReference type="EMBL" id="JAHRIN010009042">
    <property type="protein sequence ID" value="MEQ2194243.1"/>
    <property type="molecule type" value="Genomic_DNA"/>
</dbReference>
<keyword evidence="2" id="KW-1185">Reference proteome</keyword>
<sequence length="230" mass="25235">VVTPKIYSQRAELLSAMFEKIQLRSGAHQIDAQCNISTVIGKTMRNISSAYLSKHCSSQFCQLNKGTTREVPFVSPDISVLMDSGMAQLDISVENGLFLPESPCLRPLPKESECPVEFKTGASTSGKMLCAGTVSHIYSIGEIAWIDTDLANTTQFPLSEFPPIGQGKTFTLRGVIAFKGSLTKDSLGHYTAYCRRAPCVWELYDDLANVVKTMSEKKTIQPHAVLYTAD</sequence>
<protein>
    <submittedName>
        <fullName evidence="1">Uncharacterized protein</fullName>
    </submittedName>
</protein>
<name>A0ABV0QFC1_9TELE</name>
<feature type="non-terminal residue" evidence="1">
    <location>
        <position position="1"/>
    </location>
</feature>